<evidence type="ECO:0000313" key="2">
    <source>
        <dbReference type="Proteomes" id="UP001075354"/>
    </source>
</evidence>
<comment type="caution">
    <text evidence="1">The sequence shown here is derived from an EMBL/GenBank/DDBJ whole genome shotgun (WGS) entry which is preliminary data.</text>
</comment>
<dbReference type="EMBL" id="JAPTSV010000003">
    <property type="protein sequence ID" value="KAJ1529613.1"/>
    <property type="molecule type" value="Genomic_DNA"/>
</dbReference>
<dbReference type="Pfam" id="PF06784">
    <property type="entry name" value="UPF0240"/>
    <property type="match status" value="1"/>
</dbReference>
<dbReference type="InterPro" id="IPR009622">
    <property type="entry name" value="NDUFAF4"/>
</dbReference>
<keyword evidence="2" id="KW-1185">Reference proteome</keyword>
<name>A0AAV7XZJ3_9NEOP</name>
<organism evidence="1 2">
    <name type="scientific">Megalurothrips usitatus</name>
    <name type="common">bean blossom thrips</name>
    <dbReference type="NCBI Taxonomy" id="439358"/>
    <lineage>
        <taxon>Eukaryota</taxon>
        <taxon>Metazoa</taxon>
        <taxon>Ecdysozoa</taxon>
        <taxon>Arthropoda</taxon>
        <taxon>Hexapoda</taxon>
        <taxon>Insecta</taxon>
        <taxon>Pterygota</taxon>
        <taxon>Neoptera</taxon>
        <taxon>Paraneoptera</taxon>
        <taxon>Thysanoptera</taxon>
        <taxon>Terebrantia</taxon>
        <taxon>Thripoidea</taxon>
        <taxon>Thripidae</taxon>
        <taxon>Megalurothrips</taxon>
    </lineage>
</organism>
<reference evidence="1" key="1">
    <citation type="submission" date="2022-12" db="EMBL/GenBank/DDBJ databases">
        <title>Chromosome-level genome assembly of the bean flower thrips Megalurothrips usitatus.</title>
        <authorList>
            <person name="Ma L."/>
            <person name="Liu Q."/>
            <person name="Li H."/>
            <person name="Cai W."/>
        </authorList>
    </citation>
    <scope>NUCLEOTIDE SEQUENCE</scope>
    <source>
        <strain evidence="1">Cailab_2022a</strain>
    </source>
</reference>
<accession>A0AAV7XZJ3</accession>
<protein>
    <recommendedName>
        <fullName evidence="3">Protein NDUFAF4 homolog</fullName>
    </recommendedName>
</protein>
<evidence type="ECO:0008006" key="3">
    <source>
        <dbReference type="Google" id="ProtNLM"/>
    </source>
</evidence>
<evidence type="ECO:0000313" key="1">
    <source>
        <dbReference type="EMBL" id="KAJ1529613.1"/>
    </source>
</evidence>
<dbReference type="PANTHER" id="PTHR13338">
    <property type="entry name" value="UPF0240 PROTEIN"/>
    <property type="match status" value="1"/>
</dbReference>
<dbReference type="GO" id="GO:0005739">
    <property type="term" value="C:mitochondrion"/>
    <property type="evidence" value="ECO:0007669"/>
    <property type="project" value="TreeGrafter"/>
</dbReference>
<sequence length="233" mass="26610">MGNVVGAAKRQVLRKARRFNVESRTEKFLEKNVKVAPPKPLATQREIELINQENPDLMNEITKPNPELLGRLKDVYVSSSDPLPEISRKVDPRKPLPSERKSTHLEYNYVEPETRSPGFLSLLEAIQLLSQYQRDKKNNPVSKLAAEYNLKEKDVENVVEYFKLYTLVDSGQKSLGEANVSSYLVGESEESKNPLNVITAPEVMKKISEWKRGTPLFPKEEKDAKDNKSEEKK</sequence>
<dbReference type="AlphaFoldDB" id="A0AAV7XZJ3"/>
<dbReference type="PANTHER" id="PTHR13338:SF4">
    <property type="entry name" value="NADH DEHYDROGENASE [UBIQUINONE] 1 ALPHA SUBCOMPLEX ASSEMBLY FACTOR 4"/>
    <property type="match status" value="1"/>
</dbReference>
<gene>
    <name evidence="1" type="ORF">ONE63_006380</name>
</gene>
<proteinExistence type="predicted"/>
<dbReference type="GO" id="GO:0032981">
    <property type="term" value="P:mitochondrial respiratory chain complex I assembly"/>
    <property type="evidence" value="ECO:0007669"/>
    <property type="project" value="InterPro"/>
</dbReference>
<dbReference type="Proteomes" id="UP001075354">
    <property type="component" value="Chromosome 3"/>
</dbReference>